<dbReference type="GO" id="GO:0008713">
    <property type="term" value="F:ADP-heptose-lipopolysaccharide heptosyltransferase activity"/>
    <property type="evidence" value="ECO:0007669"/>
    <property type="project" value="TreeGrafter"/>
</dbReference>
<reference evidence="4" key="1">
    <citation type="submission" date="2015-11" db="EMBL/GenBank/DDBJ databases">
        <authorList>
            <person name="Anvar S.Y."/>
        </authorList>
    </citation>
    <scope>NUCLEOTIDE SEQUENCE [LARGE SCALE GENOMIC DNA]</scope>
</reference>
<dbReference type="InterPro" id="IPR051199">
    <property type="entry name" value="LPS_LOS_Heptosyltrfase"/>
</dbReference>
<dbReference type="GeneID" id="78151295"/>
<organism evidence="3 4">
    <name type="scientific">Helicobacter typhlonius</name>
    <dbReference type="NCBI Taxonomy" id="76936"/>
    <lineage>
        <taxon>Bacteria</taxon>
        <taxon>Pseudomonadati</taxon>
        <taxon>Campylobacterota</taxon>
        <taxon>Epsilonproteobacteria</taxon>
        <taxon>Campylobacterales</taxon>
        <taxon>Helicobacteraceae</taxon>
        <taxon>Helicobacter</taxon>
    </lineage>
</organism>
<evidence type="ECO:0000256" key="1">
    <source>
        <dbReference type="ARBA" id="ARBA00022676"/>
    </source>
</evidence>
<evidence type="ECO:0000256" key="2">
    <source>
        <dbReference type="ARBA" id="ARBA00022679"/>
    </source>
</evidence>
<sequence>MSLAQDTIPTHSVKSILLRLPNWLGDSVMVSPAFEWLKQSFKNADFTLVGTKASCGIYERDSRVKHIFIDESKSAKCRIYAIKKLAKNVGIHDISITFANTFFSALFLFFSKSKVRIGYAKNARSFLLTHALPLHHIKGTHQVHLYLKLIAPLESVQQQAYKAYQDMLDSENEAEFLPQDSVQLHQWLERIEQLLLDYKSAPSLPFRLDLLPILAKKPLSLISYPLNLATQNTQDSQNIAIGINPGAAFGSAKCWEKSYFVEIIKHFLTLSYDVYLFGSSDTKGTNAQIADSIASHSNARFFHNLTDKTNLNQLIDYINAMNVFITNDSGPMHIAAALKVPMVAIFGPTNIKETAPYKPTSLKKLPFLLHTNDDSIDSQFIESSAQDKDRATITAQDSQQVSQDSHHAQNPYESCILLCKYVPCSPCKKRECPLKHHNCMKLITPQEVITYTMNLLKNNEKRLSNDT</sequence>
<keyword evidence="2 3" id="KW-0808">Transferase</keyword>
<dbReference type="Gene3D" id="3.40.50.2000">
    <property type="entry name" value="Glycogen Phosphorylase B"/>
    <property type="match status" value="2"/>
</dbReference>
<dbReference type="EC" id="2.4.1.-" evidence="3"/>
<dbReference type="SUPFAM" id="SSF53756">
    <property type="entry name" value="UDP-Glycosyltransferase/glycogen phosphorylase"/>
    <property type="match status" value="2"/>
</dbReference>
<dbReference type="KEGG" id="hty:BN2458_PEG1076"/>
<proteinExistence type="predicted"/>
<dbReference type="PATRIC" id="fig|76936.10.peg.1052"/>
<evidence type="ECO:0000313" key="4">
    <source>
        <dbReference type="Proteomes" id="UP000064525"/>
    </source>
</evidence>
<dbReference type="Pfam" id="PF01075">
    <property type="entry name" value="Glyco_transf_9"/>
    <property type="match status" value="2"/>
</dbReference>
<name>A0A0S4PUQ1_9HELI</name>
<dbReference type="AlphaFoldDB" id="A0A0S4PUQ1"/>
<dbReference type="GO" id="GO:0009244">
    <property type="term" value="P:lipopolysaccharide core region biosynthetic process"/>
    <property type="evidence" value="ECO:0007669"/>
    <property type="project" value="TreeGrafter"/>
</dbReference>
<dbReference type="PANTHER" id="PTHR30160">
    <property type="entry name" value="TETRAACYLDISACCHARIDE 4'-KINASE-RELATED"/>
    <property type="match status" value="1"/>
</dbReference>
<keyword evidence="1 3" id="KW-0328">Glycosyltransferase</keyword>
<accession>A0A0S4PUQ1</accession>
<dbReference type="CDD" id="cd03789">
    <property type="entry name" value="GT9_LPS_heptosyltransferase"/>
    <property type="match status" value="1"/>
</dbReference>
<gene>
    <name evidence="3" type="ORF">BN2458_PEG1076</name>
</gene>
<dbReference type="EMBL" id="LN907858">
    <property type="protein sequence ID" value="CUU39961.1"/>
    <property type="molecule type" value="Genomic_DNA"/>
</dbReference>
<dbReference type="RefSeq" id="WP_058122056.1">
    <property type="nucleotide sequence ID" value="NZ_CAJTQN010000007.1"/>
</dbReference>
<dbReference type="PANTHER" id="PTHR30160:SF7">
    <property type="entry name" value="ADP-HEPTOSE--LPS HEPTOSYLTRANSFERASE 2"/>
    <property type="match status" value="1"/>
</dbReference>
<protein>
    <submittedName>
        <fullName evidence="3">ADP-heptose--lipooligosaccharide heptosyltransferase II</fullName>
        <ecNumber evidence="3">2.4.1.-</ecNumber>
    </submittedName>
</protein>
<dbReference type="Proteomes" id="UP000064525">
    <property type="component" value="Chromosome I"/>
</dbReference>
<dbReference type="InterPro" id="IPR002201">
    <property type="entry name" value="Glyco_trans_9"/>
</dbReference>
<evidence type="ECO:0000313" key="3">
    <source>
        <dbReference type="EMBL" id="CUU39961.1"/>
    </source>
</evidence>
<dbReference type="GO" id="GO:0005829">
    <property type="term" value="C:cytosol"/>
    <property type="evidence" value="ECO:0007669"/>
    <property type="project" value="TreeGrafter"/>
</dbReference>